<feature type="region of interest" description="Disordered" evidence="1">
    <location>
        <begin position="56"/>
        <end position="138"/>
    </location>
</feature>
<proteinExistence type="predicted"/>
<keyword evidence="3" id="KW-1185">Reference proteome</keyword>
<dbReference type="AlphaFoldDB" id="A0A2Z7B4X1"/>
<gene>
    <name evidence="2" type="ORF">F511_21119</name>
</gene>
<sequence>MRSVVASHGPGSNPKCQKLKIFKIDQNRARYRILARKIHGLPGTGPNQTLEEIRTAVTTSPETRRSGGRPPAPPPRRSRRQRTTPRATSRGQRASCATSAPHELSSSVASSSHRRATSPASIYQQRNGLRSGDRSDGPLCAQRRTIIRLQLRGQREAMEAPLARRERSPCVTRRSSLDRSTAQRMHWTRPALRCQCASRARSPEQFPAKLVGGGGGAWAAAAAAAAA</sequence>
<evidence type="ECO:0000313" key="2">
    <source>
        <dbReference type="EMBL" id="KZV26627.1"/>
    </source>
</evidence>
<reference evidence="2 3" key="1">
    <citation type="journal article" date="2015" name="Proc. Natl. Acad. Sci. U.S.A.">
        <title>The resurrection genome of Boea hygrometrica: A blueprint for survival of dehydration.</title>
        <authorList>
            <person name="Xiao L."/>
            <person name="Yang G."/>
            <person name="Zhang L."/>
            <person name="Yang X."/>
            <person name="Zhao S."/>
            <person name="Ji Z."/>
            <person name="Zhou Q."/>
            <person name="Hu M."/>
            <person name="Wang Y."/>
            <person name="Chen M."/>
            <person name="Xu Y."/>
            <person name="Jin H."/>
            <person name="Xiao X."/>
            <person name="Hu G."/>
            <person name="Bao F."/>
            <person name="Hu Y."/>
            <person name="Wan P."/>
            <person name="Li L."/>
            <person name="Deng X."/>
            <person name="Kuang T."/>
            <person name="Xiang C."/>
            <person name="Zhu J.K."/>
            <person name="Oliver M.J."/>
            <person name="He Y."/>
        </authorList>
    </citation>
    <scope>NUCLEOTIDE SEQUENCE [LARGE SCALE GENOMIC DNA]</scope>
    <source>
        <strain evidence="3">cv. XS01</strain>
    </source>
</reference>
<dbReference type="Proteomes" id="UP000250235">
    <property type="component" value="Unassembled WGS sequence"/>
</dbReference>
<feature type="compositionally biased region" description="Low complexity" evidence="1">
    <location>
        <begin position="99"/>
        <end position="111"/>
    </location>
</feature>
<organism evidence="2 3">
    <name type="scientific">Dorcoceras hygrometricum</name>
    <dbReference type="NCBI Taxonomy" id="472368"/>
    <lineage>
        <taxon>Eukaryota</taxon>
        <taxon>Viridiplantae</taxon>
        <taxon>Streptophyta</taxon>
        <taxon>Embryophyta</taxon>
        <taxon>Tracheophyta</taxon>
        <taxon>Spermatophyta</taxon>
        <taxon>Magnoliopsida</taxon>
        <taxon>eudicotyledons</taxon>
        <taxon>Gunneridae</taxon>
        <taxon>Pentapetalae</taxon>
        <taxon>asterids</taxon>
        <taxon>lamiids</taxon>
        <taxon>Lamiales</taxon>
        <taxon>Gesneriaceae</taxon>
        <taxon>Didymocarpoideae</taxon>
        <taxon>Trichosporeae</taxon>
        <taxon>Loxocarpinae</taxon>
        <taxon>Dorcoceras</taxon>
    </lineage>
</organism>
<name>A0A2Z7B4X1_9LAMI</name>
<feature type="compositionally biased region" description="Polar residues" evidence="1">
    <location>
        <begin position="119"/>
        <end position="128"/>
    </location>
</feature>
<dbReference type="EMBL" id="KV011190">
    <property type="protein sequence ID" value="KZV26627.1"/>
    <property type="molecule type" value="Genomic_DNA"/>
</dbReference>
<feature type="region of interest" description="Disordered" evidence="1">
    <location>
        <begin position="158"/>
        <end position="184"/>
    </location>
</feature>
<accession>A0A2Z7B4X1</accession>
<evidence type="ECO:0000313" key="3">
    <source>
        <dbReference type="Proteomes" id="UP000250235"/>
    </source>
</evidence>
<evidence type="ECO:0000256" key="1">
    <source>
        <dbReference type="SAM" id="MobiDB-lite"/>
    </source>
</evidence>
<protein>
    <submittedName>
        <fullName evidence="2">Uncharacterized protein</fullName>
    </submittedName>
</protein>
<feature type="compositionally biased region" description="Basic and acidic residues" evidence="1">
    <location>
        <begin position="158"/>
        <end position="168"/>
    </location>
</feature>